<feature type="domain" description="P2X purinoreceptor 7 intracellular" evidence="2">
    <location>
        <begin position="124"/>
        <end position="243"/>
    </location>
</feature>
<dbReference type="Pfam" id="PF20478">
    <property type="entry name" value="P2RX7_C"/>
    <property type="match status" value="1"/>
</dbReference>
<sequence length="248" mass="24173">MEDGDGAEGGGGAEGGVEGGVQGGGEGGGGAEGGVEGGVQGGAEGGGEGGAQGGGEGGGGAQVGGEGGAQGGGGAEGDAEGGAEGGGEGGAEGGGGAQGGAVGGGGPQGGGVPQGGGGPHSHFPQAGDWCTCRNCKEMPLDVEKLCCGGGPESCLSRLPDMDLYVLDQPVLRIARWARNDVLALQDGDEPGADLRGFRHAAYRQWVLWHYGRLGQGNRVVVPSCVTFRIRDEFPDPLRQYTGYIPSRL</sequence>
<dbReference type="PANTHER" id="PTHR36981:SF3">
    <property type="entry name" value="UBIQUITIN-LIKE PROTEASE FAMILY PROFILE DOMAIN-CONTAINING PROTEIN"/>
    <property type="match status" value="1"/>
</dbReference>
<dbReference type="InterPro" id="IPR046815">
    <property type="entry name" value="P2RX7_C"/>
</dbReference>
<dbReference type="PANTHER" id="PTHR36981">
    <property type="entry name" value="ZGC:195170"/>
    <property type="match status" value="1"/>
</dbReference>
<dbReference type="AlphaFoldDB" id="A0A9J7MUE2"/>
<evidence type="ECO:0000313" key="4">
    <source>
        <dbReference type="RefSeq" id="XP_035679340.1"/>
    </source>
</evidence>
<feature type="compositionally biased region" description="Gly residues" evidence="1">
    <location>
        <begin position="7"/>
        <end position="119"/>
    </location>
</feature>
<protein>
    <submittedName>
        <fullName evidence="4">Glycine-rich protein DOT1-like isoform X2</fullName>
    </submittedName>
</protein>
<name>A0A9J7MUE2_BRAFL</name>
<dbReference type="GeneID" id="118417747"/>
<organism evidence="3 4">
    <name type="scientific">Branchiostoma floridae</name>
    <name type="common">Florida lancelet</name>
    <name type="synonym">Amphioxus</name>
    <dbReference type="NCBI Taxonomy" id="7739"/>
    <lineage>
        <taxon>Eukaryota</taxon>
        <taxon>Metazoa</taxon>
        <taxon>Chordata</taxon>
        <taxon>Cephalochordata</taxon>
        <taxon>Leptocardii</taxon>
        <taxon>Amphioxiformes</taxon>
        <taxon>Branchiostomatidae</taxon>
        <taxon>Branchiostoma</taxon>
    </lineage>
</organism>
<dbReference type="Proteomes" id="UP000001554">
    <property type="component" value="Chromosome 6"/>
</dbReference>
<proteinExistence type="predicted"/>
<evidence type="ECO:0000259" key="2">
    <source>
        <dbReference type="Pfam" id="PF20478"/>
    </source>
</evidence>
<reference evidence="4" key="2">
    <citation type="submission" date="2025-08" db="UniProtKB">
        <authorList>
            <consortium name="RefSeq"/>
        </authorList>
    </citation>
    <scope>IDENTIFICATION</scope>
    <source>
        <strain evidence="4">S238N-H82</strain>
        <tissue evidence="4">Testes</tissue>
    </source>
</reference>
<evidence type="ECO:0000256" key="1">
    <source>
        <dbReference type="SAM" id="MobiDB-lite"/>
    </source>
</evidence>
<dbReference type="RefSeq" id="XP_035679340.1">
    <property type="nucleotide sequence ID" value="XM_035823447.1"/>
</dbReference>
<evidence type="ECO:0000313" key="3">
    <source>
        <dbReference type="Proteomes" id="UP000001554"/>
    </source>
</evidence>
<accession>A0A9J7MUE2</accession>
<gene>
    <name evidence="4" type="primary">LOC118417747</name>
</gene>
<feature type="region of interest" description="Disordered" evidence="1">
    <location>
        <begin position="1"/>
        <end position="120"/>
    </location>
</feature>
<reference evidence="3" key="1">
    <citation type="journal article" date="2020" name="Nat. Ecol. Evol.">
        <title>Deeply conserved synteny resolves early events in vertebrate evolution.</title>
        <authorList>
            <person name="Simakov O."/>
            <person name="Marletaz F."/>
            <person name="Yue J.X."/>
            <person name="O'Connell B."/>
            <person name="Jenkins J."/>
            <person name="Brandt A."/>
            <person name="Calef R."/>
            <person name="Tung C.H."/>
            <person name="Huang T.K."/>
            <person name="Schmutz J."/>
            <person name="Satoh N."/>
            <person name="Yu J.K."/>
            <person name="Putnam N.H."/>
            <person name="Green R.E."/>
            <person name="Rokhsar D.S."/>
        </authorList>
    </citation>
    <scope>NUCLEOTIDE SEQUENCE [LARGE SCALE GENOMIC DNA]</scope>
    <source>
        <strain evidence="3">S238N-H82</strain>
    </source>
</reference>
<keyword evidence="3" id="KW-1185">Reference proteome</keyword>